<dbReference type="InterPro" id="IPR015813">
    <property type="entry name" value="Pyrv/PenolPyrv_kinase-like_dom"/>
</dbReference>
<dbReference type="PANTHER" id="PTHR30523:SF6">
    <property type="entry name" value="PHOSPHOENOLPYRUVATE CARBOXYLASE"/>
    <property type="match status" value="1"/>
</dbReference>
<organism evidence="3 4">
    <name type="scientific">Lacibacter cauensis</name>
    <dbReference type="NCBI Taxonomy" id="510947"/>
    <lineage>
        <taxon>Bacteria</taxon>
        <taxon>Pseudomonadati</taxon>
        <taxon>Bacteroidota</taxon>
        <taxon>Chitinophagia</taxon>
        <taxon>Chitinophagales</taxon>
        <taxon>Chitinophagaceae</taxon>
        <taxon>Lacibacter</taxon>
    </lineage>
</organism>
<keyword evidence="3" id="KW-0670">Pyruvate</keyword>
<dbReference type="RefSeq" id="WP_144888527.1">
    <property type="nucleotide sequence ID" value="NZ_VLLE01000007.1"/>
</dbReference>
<gene>
    <name evidence="3" type="ORF">IQ13_4064</name>
</gene>
<reference evidence="3 4" key="1">
    <citation type="journal article" date="2015" name="Stand. Genomic Sci.">
        <title>Genomic Encyclopedia of Bacterial and Archaeal Type Strains, Phase III: the genomes of soil and plant-associated and newly described type strains.</title>
        <authorList>
            <person name="Whitman W.B."/>
            <person name="Woyke T."/>
            <person name="Klenk H.P."/>
            <person name="Zhou Y."/>
            <person name="Lilburn T.G."/>
            <person name="Beck B.J."/>
            <person name="De Vos P."/>
            <person name="Vandamme P."/>
            <person name="Eisen J.A."/>
            <person name="Garrity G."/>
            <person name="Hugenholtz P."/>
            <person name="Kyrpides N.C."/>
        </authorList>
    </citation>
    <scope>NUCLEOTIDE SEQUENCE [LARGE SCALE GENOMIC DNA]</scope>
    <source>
        <strain evidence="3 4">CGMCC 1.7271</strain>
    </source>
</reference>
<dbReference type="AlphaFoldDB" id="A0A562SAS6"/>
<evidence type="ECO:0000313" key="4">
    <source>
        <dbReference type="Proteomes" id="UP000316167"/>
    </source>
</evidence>
<dbReference type="PRINTS" id="PR00150">
    <property type="entry name" value="PEPCARBXLASE"/>
</dbReference>
<keyword evidence="4" id="KW-1185">Reference proteome</keyword>
<evidence type="ECO:0000256" key="1">
    <source>
        <dbReference type="ARBA" id="ARBA00003670"/>
    </source>
</evidence>
<dbReference type="GO" id="GO:0008964">
    <property type="term" value="F:phosphoenolpyruvate carboxylase activity"/>
    <property type="evidence" value="ECO:0007669"/>
    <property type="project" value="InterPro"/>
</dbReference>
<dbReference type="SUPFAM" id="SSF51621">
    <property type="entry name" value="Phosphoenolpyruvate/pyruvate domain"/>
    <property type="match status" value="1"/>
</dbReference>
<comment type="caution">
    <text evidence="3">The sequence shown here is derived from an EMBL/GenBank/DDBJ whole genome shotgun (WGS) entry which is preliminary data.</text>
</comment>
<sequence>MSFSNTTGLQQFKSQVGIKFQLYNSLFTSLPFHRIERTGIMLSLLLTNTEDGYKKKLSPVEIIEDFFSRHTTYSKEQEQIDLLFRFVQYTERQIVLFDALEDAAYRDVHDMQGAGSLKQLFNEVQTKEKEEELIQKLNDYCIRLVLTAHPTQFYPGSVLGIIHDLSKALAENNATQINTYLQQLGKTPFLKKQRPTPYDEAVSLIWYLENVFYAAAGRIYSNIKNQLQLGIEFNQPLIRMGFWPGGDRDGNPFVTTDITLKVAELLRGSIIKCYYLDVRRMKRRLTFQGVDILLAGLEKKLYDNIFIPGHTTSLSKEEILATLFEIRSILIHQHNGLFQNQVDALINKVQLFGLHFASLDIRQDSSIHRKVLSAIAAKDGNNFPFLPGYTVDEENTATTDMVKETLDVMKNIRTIQQQNGTDGCSRYIISQCTSAENVMEVFQLLLLSGWDKDHLNIDIVPLFETIEDLQHAPAVMKELYTHPVYKEHLVRRGRRQTIMLGFSDGTKDGGYLMANWGIYKAKEELSRISKEYDFDVMFFDGRGGPPARGGGKTHKFYASMGKHISNKEIQLTIQGQTVSSNFGTTDAAQFNIEQLLNAGISNDLFATNKVTLSKEEEALIMEVAGTSYDAYSDLKKHPYFMQYLVDTSPLKYYSDTNIASRPAKRGGSARLELKDLRAIPYVGAWSQLKQNVTGYYGVGTALKALDDQGRFGEFKQLYNNSLFIKTLMDNCEMAMKKCFFPLTEYLANDPVYGEIWQMIYNEYELTKKYVLLLSGNTELMENYPVDQLSIQMRERIVLPLLTIQQYAIAKCRELNGQQNATSKAAYEKLIIRCSFGIINAARNSA</sequence>
<dbReference type="EMBL" id="VLLE01000007">
    <property type="protein sequence ID" value="TWI78379.1"/>
    <property type="molecule type" value="Genomic_DNA"/>
</dbReference>
<dbReference type="GO" id="GO:0005829">
    <property type="term" value="C:cytosol"/>
    <property type="evidence" value="ECO:0007669"/>
    <property type="project" value="TreeGrafter"/>
</dbReference>
<comment type="function">
    <text evidence="1">Forms oxaloacetate, a four-carbon dicarboxylic acid source for the tricarboxylic acid cycle.</text>
</comment>
<evidence type="ECO:0000256" key="2">
    <source>
        <dbReference type="ARBA" id="ARBA00022419"/>
    </source>
</evidence>
<accession>A0A562SAS6</accession>
<dbReference type="InterPro" id="IPR021135">
    <property type="entry name" value="PEP_COase"/>
</dbReference>
<evidence type="ECO:0000313" key="3">
    <source>
        <dbReference type="EMBL" id="TWI78379.1"/>
    </source>
</evidence>
<protein>
    <recommendedName>
        <fullName evidence="2">Phosphoenolpyruvate carboxylase</fullName>
    </recommendedName>
</protein>
<dbReference type="Pfam" id="PF00311">
    <property type="entry name" value="PEPcase"/>
    <property type="match status" value="3"/>
</dbReference>
<dbReference type="OrthoDB" id="9768133at2"/>
<dbReference type="GO" id="GO:0006099">
    <property type="term" value="P:tricarboxylic acid cycle"/>
    <property type="evidence" value="ECO:0007669"/>
    <property type="project" value="InterPro"/>
</dbReference>
<dbReference type="GO" id="GO:0015977">
    <property type="term" value="P:carbon fixation"/>
    <property type="evidence" value="ECO:0007669"/>
    <property type="project" value="InterPro"/>
</dbReference>
<name>A0A562SAS6_9BACT</name>
<dbReference type="Proteomes" id="UP000316167">
    <property type="component" value="Unassembled WGS sequence"/>
</dbReference>
<proteinExistence type="predicted"/>
<dbReference type="PANTHER" id="PTHR30523">
    <property type="entry name" value="PHOSPHOENOLPYRUVATE CARBOXYLASE"/>
    <property type="match status" value="1"/>
</dbReference>